<feature type="chain" id="PRO_5024410358" evidence="1">
    <location>
        <begin position="28"/>
        <end position="150"/>
    </location>
</feature>
<sequence length="150" mass="15931">MKKKLRVTAVFLLLVAAVAVMASTANAMTVTASQQRLAKEQIVFIDKSELERVTGSVLSTSGVSTFVAHFNNSAVWTQLGFSVDEAGKLTARVEQAPEQVLAALKAIAEDSGVRLKIVLPASGKVFIGFGTREGKIVDELPADYDGNPIP</sequence>
<comment type="caution">
    <text evidence="2">The sequence shown here is derived from an EMBL/GenBank/DDBJ whole genome shotgun (WGS) entry which is preliminary data.</text>
</comment>
<reference evidence="2 3" key="1">
    <citation type="submission" date="2019-05" db="EMBL/GenBank/DDBJ databases">
        <title>Culicoidintestinum kansasii gen. nov., sp. nov. from the gastrointestinal tract of the biting midge, Culicoides sonorensis.</title>
        <authorList>
            <person name="Neupane S."/>
            <person name="Ghosh A."/>
            <person name="Gunther S."/>
            <person name="Martin K."/>
            <person name="Zurek L."/>
        </authorList>
    </citation>
    <scope>NUCLEOTIDE SEQUENCE [LARGE SCALE GENOMIC DNA]</scope>
    <source>
        <strain evidence="2 3">CS-1</strain>
    </source>
</reference>
<proteinExistence type="predicted"/>
<dbReference type="Proteomes" id="UP000306912">
    <property type="component" value="Unassembled WGS sequence"/>
</dbReference>
<keyword evidence="1" id="KW-0732">Signal</keyword>
<dbReference type="OrthoDB" id="9816289at2"/>
<dbReference type="AlphaFoldDB" id="A0A5R8Q951"/>
<dbReference type="InParanoid" id="A0A5R8Q951"/>
<protein>
    <submittedName>
        <fullName evidence="2">Uncharacterized protein</fullName>
    </submittedName>
</protein>
<keyword evidence="3" id="KW-1185">Reference proteome</keyword>
<evidence type="ECO:0000256" key="1">
    <source>
        <dbReference type="SAM" id="SignalP"/>
    </source>
</evidence>
<evidence type="ECO:0000313" key="2">
    <source>
        <dbReference type="EMBL" id="TLG71813.1"/>
    </source>
</evidence>
<dbReference type="RefSeq" id="WP_138192113.1">
    <property type="nucleotide sequence ID" value="NZ_VBWP01000010.1"/>
</dbReference>
<gene>
    <name evidence="2" type="ORF">FEZ08_10420</name>
</gene>
<organism evidence="2 3">
    <name type="scientific">Culicoidibacter larvae</name>
    <dbReference type="NCBI Taxonomy" id="2579976"/>
    <lineage>
        <taxon>Bacteria</taxon>
        <taxon>Bacillati</taxon>
        <taxon>Bacillota</taxon>
        <taxon>Culicoidibacteria</taxon>
        <taxon>Culicoidibacterales</taxon>
        <taxon>Culicoidibacteraceae</taxon>
        <taxon>Culicoidibacter</taxon>
    </lineage>
</organism>
<feature type="signal peptide" evidence="1">
    <location>
        <begin position="1"/>
        <end position="27"/>
    </location>
</feature>
<name>A0A5R8Q951_9FIRM</name>
<dbReference type="EMBL" id="VBWP01000010">
    <property type="protein sequence ID" value="TLG71813.1"/>
    <property type="molecule type" value="Genomic_DNA"/>
</dbReference>
<accession>A0A5R8Q951</accession>
<evidence type="ECO:0000313" key="3">
    <source>
        <dbReference type="Proteomes" id="UP000306912"/>
    </source>
</evidence>